<protein>
    <submittedName>
        <fullName evidence="2">Uncharacterized protein</fullName>
    </submittedName>
</protein>
<dbReference type="RefSeq" id="WP_100790884.1">
    <property type="nucleotide sequence ID" value="NZ_NPDQ01000004.1"/>
</dbReference>
<dbReference type="OrthoDB" id="331716at2"/>
<dbReference type="Proteomes" id="UP000297891">
    <property type="component" value="Unassembled WGS sequence"/>
</dbReference>
<accession>A0A2M9Y1Y0</accession>
<keyword evidence="1" id="KW-1133">Transmembrane helix</keyword>
<sequence length="84" mass="9809">MNSITKTILLCMTLSVFFALFQLLLKGENFRKNGKPSFGKEMSGSFQTTLREEKESIPHFVSRFKAKSFELWHNSDKLKLDIKY</sequence>
<feature type="transmembrane region" description="Helical" evidence="1">
    <location>
        <begin position="6"/>
        <end position="25"/>
    </location>
</feature>
<organism evidence="2 3">
    <name type="scientific">Leptospira brenneri</name>
    <dbReference type="NCBI Taxonomy" id="2023182"/>
    <lineage>
        <taxon>Bacteria</taxon>
        <taxon>Pseudomonadati</taxon>
        <taxon>Spirochaetota</taxon>
        <taxon>Spirochaetia</taxon>
        <taxon>Leptospirales</taxon>
        <taxon>Leptospiraceae</taxon>
        <taxon>Leptospira</taxon>
    </lineage>
</organism>
<name>A0A2M9Y1Y0_9LEPT</name>
<gene>
    <name evidence="2" type="ORF">EHQ30_17990</name>
</gene>
<reference evidence="2" key="1">
    <citation type="journal article" date="2019" name="PLoS Negl. Trop. Dis.">
        <title>Revisiting the worldwide diversity of Leptospira species in the environment.</title>
        <authorList>
            <person name="Vincent A.T."/>
            <person name="Schiettekatte O."/>
            <person name="Bourhy P."/>
            <person name="Veyrier F.J."/>
            <person name="Picardeau M."/>
        </authorList>
    </citation>
    <scope>NUCLEOTIDE SEQUENCE [LARGE SCALE GENOMIC DNA]</scope>
    <source>
        <strain evidence="2">201800277</strain>
    </source>
</reference>
<keyword evidence="1" id="KW-0472">Membrane</keyword>
<dbReference type="EMBL" id="RQFP01000014">
    <property type="protein sequence ID" value="TGK92069.1"/>
    <property type="molecule type" value="Genomic_DNA"/>
</dbReference>
<keyword evidence="1" id="KW-0812">Transmembrane</keyword>
<evidence type="ECO:0000313" key="3">
    <source>
        <dbReference type="Proteomes" id="UP000297891"/>
    </source>
</evidence>
<evidence type="ECO:0000313" key="2">
    <source>
        <dbReference type="EMBL" id="TGK92069.1"/>
    </source>
</evidence>
<evidence type="ECO:0000256" key="1">
    <source>
        <dbReference type="SAM" id="Phobius"/>
    </source>
</evidence>
<keyword evidence="3" id="KW-1185">Reference proteome</keyword>
<comment type="caution">
    <text evidence="2">The sequence shown here is derived from an EMBL/GenBank/DDBJ whole genome shotgun (WGS) entry which is preliminary data.</text>
</comment>
<dbReference type="AlphaFoldDB" id="A0A2M9Y1Y0"/>
<proteinExistence type="predicted"/>